<dbReference type="InterPro" id="IPR046335">
    <property type="entry name" value="LacI/GalR-like_sensor"/>
</dbReference>
<evidence type="ECO:0000313" key="7">
    <source>
        <dbReference type="EMBL" id="MBA8808295.1"/>
    </source>
</evidence>
<dbReference type="RefSeq" id="WP_182616201.1">
    <property type="nucleotide sequence ID" value="NZ_JACGWV010000001.1"/>
</dbReference>
<dbReference type="PANTHER" id="PTHR30146:SF148">
    <property type="entry name" value="HTH-TYPE TRANSCRIPTIONAL REPRESSOR PURR-RELATED"/>
    <property type="match status" value="1"/>
</dbReference>
<feature type="region of interest" description="Disordered" evidence="5">
    <location>
        <begin position="222"/>
        <end position="254"/>
    </location>
</feature>
<dbReference type="SUPFAM" id="SSF53822">
    <property type="entry name" value="Periplasmic binding protein-like I"/>
    <property type="match status" value="1"/>
</dbReference>
<organism evidence="7 8">
    <name type="scientific">Promicromonospora sukumoe</name>
    <dbReference type="NCBI Taxonomy" id="88382"/>
    <lineage>
        <taxon>Bacteria</taxon>
        <taxon>Bacillati</taxon>
        <taxon>Actinomycetota</taxon>
        <taxon>Actinomycetes</taxon>
        <taxon>Micrococcales</taxon>
        <taxon>Promicromonosporaceae</taxon>
        <taxon>Promicromonospora</taxon>
    </lineage>
</organism>
<dbReference type="SUPFAM" id="SSF47413">
    <property type="entry name" value="lambda repressor-like DNA-binding domains"/>
    <property type="match status" value="1"/>
</dbReference>
<protein>
    <submittedName>
        <fullName evidence="7">DNA-binding LacI/PurR family transcriptional regulator</fullName>
    </submittedName>
</protein>
<sequence length="375" mass="39933">MTTTPRRARAPRQSDVARLAGVSQSAVSRVIGGDTDTARIPEATVRRIQDAIKELGYVPNPTARKLRTGRNRMLGVHTFEAVFPRAREDFYFEFLLGIEERAEEIDHDLVLFTSTGGSDGRRRVYRDGVNRLNVADGAVLLGVAADRAELARLEADGYPFVHIGRREVPGTRITCVVPDYESAAAAIVDRLADLGHERIAYLRAGIDEESYADRRRGYESAVERRGLRDVSPERPGLEGAGLDAAGSETAGPASAGPGTVWLDAVADGAVTAVVADAEWLANPLAERLAERGLTVPRDVSVAVLEGVGPDAAVHWDCLQIPRREVGRLAIDTLVGLLDEPGTPVADVLVPCVVVEGETVAAPPAGSPAPTKGSSA</sequence>
<dbReference type="AlphaFoldDB" id="A0A7W3J8N7"/>
<gene>
    <name evidence="7" type="ORF">FHX71_002237</name>
</gene>
<comment type="caution">
    <text evidence="7">The sequence shown here is derived from an EMBL/GenBank/DDBJ whole genome shotgun (WGS) entry which is preliminary data.</text>
</comment>
<dbReference type="Pfam" id="PF00356">
    <property type="entry name" value="LacI"/>
    <property type="match status" value="1"/>
</dbReference>
<feature type="compositionally biased region" description="Basic and acidic residues" evidence="5">
    <location>
        <begin position="222"/>
        <end position="236"/>
    </location>
</feature>
<dbReference type="InterPro" id="IPR028082">
    <property type="entry name" value="Peripla_BP_I"/>
</dbReference>
<keyword evidence="8" id="KW-1185">Reference proteome</keyword>
<evidence type="ECO:0000256" key="2">
    <source>
        <dbReference type="ARBA" id="ARBA00023015"/>
    </source>
</evidence>
<keyword evidence="4" id="KW-0804">Transcription</keyword>
<evidence type="ECO:0000256" key="1">
    <source>
        <dbReference type="ARBA" id="ARBA00022491"/>
    </source>
</evidence>
<dbReference type="InterPro" id="IPR000843">
    <property type="entry name" value="HTH_LacI"/>
</dbReference>
<proteinExistence type="predicted"/>
<dbReference type="EMBL" id="JACGWV010000001">
    <property type="protein sequence ID" value="MBA8808295.1"/>
    <property type="molecule type" value="Genomic_DNA"/>
</dbReference>
<dbReference type="InterPro" id="IPR010982">
    <property type="entry name" value="Lambda_DNA-bd_dom_sf"/>
</dbReference>
<evidence type="ECO:0000256" key="3">
    <source>
        <dbReference type="ARBA" id="ARBA00023125"/>
    </source>
</evidence>
<dbReference type="GO" id="GO:0000976">
    <property type="term" value="F:transcription cis-regulatory region binding"/>
    <property type="evidence" value="ECO:0007669"/>
    <property type="project" value="TreeGrafter"/>
</dbReference>
<dbReference type="PANTHER" id="PTHR30146">
    <property type="entry name" value="LACI-RELATED TRANSCRIPTIONAL REPRESSOR"/>
    <property type="match status" value="1"/>
</dbReference>
<feature type="domain" description="HTH lacI-type" evidence="6">
    <location>
        <begin position="11"/>
        <end position="68"/>
    </location>
</feature>
<keyword evidence="3 7" id="KW-0238">DNA-binding</keyword>
<dbReference type="SMART" id="SM00354">
    <property type="entry name" value="HTH_LACI"/>
    <property type="match status" value="1"/>
</dbReference>
<dbReference type="CDD" id="cd01392">
    <property type="entry name" value="HTH_LacI"/>
    <property type="match status" value="1"/>
</dbReference>
<dbReference type="PROSITE" id="PS50932">
    <property type="entry name" value="HTH_LACI_2"/>
    <property type="match status" value="1"/>
</dbReference>
<evidence type="ECO:0000256" key="4">
    <source>
        <dbReference type="ARBA" id="ARBA00023163"/>
    </source>
</evidence>
<evidence type="ECO:0000256" key="5">
    <source>
        <dbReference type="SAM" id="MobiDB-lite"/>
    </source>
</evidence>
<reference evidence="7 8" key="1">
    <citation type="submission" date="2020-07" db="EMBL/GenBank/DDBJ databases">
        <title>Sequencing the genomes of 1000 actinobacteria strains.</title>
        <authorList>
            <person name="Klenk H.-P."/>
        </authorList>
    </citation>
    <scope>NUCLEOTIDE SEQUENCE [LARGE SCALE GENOMIC DNA]</scope>
    <source>
        <strain evidence="7 8">DSM 44121</strain>
    </source>
</reference>
<dbReference type="Gene3D" id="1.10.260.40">
    <property type="entry name" value="lambda repressor-like DNA-binding domains"/>
    <property type="match status" value="1"/>
</dbReference>
<name>A0A7W3J8N7_9MICO</name>
<dbReference type="Gene3D" id="3.40.50.2300">
    <property type="match status" value="2"/>
</dbReference>
<dbReference type="Proteomes" id="UP000540568">
    <property type="component" value="Unassembled WGS sequence"/>
</dbReference>
<dbReference type="Pfam" id="PF13377">
    <property type="entry name" value="Peripla_BP_3"/>
    <property type="match status" value="1"/>
</dbReference>
<dbReference type="GO" id="GO:0003700">
    <property type="term" value="F:DNA-binding transcription factor activity"/>
    <property type="evidence" value="ECO:0007669"/>
    <property type="project" value="TreeGrafter"/>
</dbReference>
<evidence type="ECO:0000313" key="8">
    <source>
        <dbReference type="Proteomes" id="UP000540568"/>
    </source>
</evidence>
<keyword evidence="1" id="KW-0678">Repressor</keyword>
<evidence type="ECO:0000259" key="6">
    <source>
        <dbReference type="PROSITE" id="PS50932"/>
    </source>
</evidence>
<dbReference type="CDD" id="cd06267">
    <property type="entry name" value="PBP1_LacI_sugar_binding-like"/>
    <property type="match status" value="1"/>
</dbReference>
<keyword evidence="2" id="KW-0805">Transcription regulation</keyword>
<accession>A0A7W3J8N7</accession>